<organism evidence="3 4">
    <name type="scientific">Candida metapsilosis</name>
    <dbReference type="NCBI Taxonomy" id="273372"/>
    <lineage>
        <taxon>Eukaryota</taxon>
        <taxon>Fungi</taxon>
        <taxon>Dikarya</taxon>
        <taxon>Ascomycota</taxon>
        <taxon>Saccharomycotina</taxon>
        <taxon>Pichiomycetes</taxon>
        <taxon>Debaryomycetaceae</taxon>
        <taxon>Candida/Lodderomyces clade</taxon>
        <taxon>Candida</taxon>
    </lineage>
</organism>
<name>A0A8H7ZE68_9ASCO</name>
<feature type="domain" description="DDE-1" evidence="2">
    <location>
        <begin position="205"/>
        <end position="376"/>
    </location>
</feature>
<dbReference type="OrthoDB" id="4033386at2759"/>
<evidence type="ECO:0000313" key="4">
    <source>
        <dbReference type="Proteomes" id="UP000669133"/>
    </source>
</evidence>
<dbReference type="Pfam" id="PF03184">
    <property type="entry name" value="DDE_1"/>
    <property type="match status" value="1"/>
</dbReference>
<dbReference type="InterPro" id="IPR036397">
    <property type="entry name" value="RNaseH_sf"/>
</dbReference>
<dbReference type="GO" id="GO:0003677">
    <property type="term" value="F:DNA binding"/>
    <property type="evidence" value="ECO:0007669"/>
    <property type="project" value="TreeGrafter"/>
</dbReference>
<dbReference type="GeneID" id="93652488"/>
<sequence>MPPSKKKKTEEEKREWEESLQMAVIESKSQTRPNNSKIARKYGHYRSALAYRLDGGLPRKQAHESQQVLSGKQEILFLRQVQAADHEHVGLTACEMQEFAQDILDALGIDHHVGDNWPYNMLERHPWIRMLSGKPTDQNRTYGVSLAGIEVFFQRYEDAVTRYKVEAVNIWNMDETGIFIHQIGKKRVAGDSSKKSTNVKSGNSKEITTVVEAISAAGERIRYPLSIFKSKTLMTNQISDDEKLEWAYAVSYKGWNTGDHFEQWVRKIFIPFTAPKNSQDYRILIMDNHATHYSEELKSVLKDARVIPIYLPPHCSHLMQPLDVGVFKPVKDHYRKLVARYFDRHATHVVPKDKFIEFWIGSRNLRMTKENISSGFRKSGLWPIDKQMVLENPELTKKNAIVSDENAPLYDSSDSNLCINGVSGVVYPEESSKPTERNIRAKERVRNREIQLRDQTIAQKDNIIRTLSRKLESKENPPSKGPKKKVCSMDNGEIKTSQEVQPRSKKLKQDMEKKMAKTQKREPLGDKTNTS</sequence>
<dbReference type="EMBL" id="JAEOAQ010000005">
    <property type="protein sequence ID" value="KAG5418331.1"/>
    <property type="molecule type" value="Genomic_DNA"/>
</dbReference>
<dbReference type="InterPro" id="IPR050863">
    <property type="entry name" value="CenT-Element_Derived"/>
</dbReference>
<dbReference type="InterPro" id="IPR004875">
    <property type="entry name" value="DDE_SF_endonuclease_dom"/>
</dbReference>
<comment type="caution">
    <text evidence="3">The sequence shown here is derived from an EMBL/GenBank/DDBJ whole genome shotgun (WGS) entry which is preliminary data.</text>
</comment>
<dbReference type="AlphaFoldDB" id="A0A8H7ZE68"/>
<accession>A0A8H7ZE68</accession>
<dbReference type="Gene3D" id="3.30.420.10">
    <property type="entry name" value="Ribonuclease H-like superfamily/Ribonuclease H"/>
    <property type="match status" value="1"/>
</dbReference>
<dbReference type="Proteomes" id="UP000669133">
    <property type="component" value="Unassembled WGS sequence"/>
</dbReference>
<protein>
    <recommendedName>
        <fullName evidence="2">DDE-1 domain-containing protein</fullName>
    </recommendedName>
</protein>
<evidence type="ECO:0000256" key="1">
    <source>
        <dbReference type="SAM" id="MobiDB-lite"/>
    </source>
</evidence>
<feature type="region of interest" description="Disordered" evidence="1">
    <location>
        <begin position="468"/>
        <end position="531"/>
    </location>
</feature>
<keyword evidence="4" id="KW-1185">Reference proteome</keyword>
<feature type="compositionally biased region" description="Basic and acidic residues" evidence="1">
    <location>
        <begin position="507"/>
        <end position="525"/>
    </location>
</feature>
<reference evidence="3 4" key="1">
    <citation type="submission" date="2020-12" db="EMBL/GenBank/DDBJ databases">
        <title>Effect of drift, selection, and recombination on the evolution of hybrid genomes in Candida yeast pathogens.</title>
        <authorList>
            <person name="Mixao V."/>
            <person name="Ksiezopolska E."/>
            <person name="Saus E."/>
            <person name="Boekhout T."/>
            <person name="Gacser A."/>
            <person name="Gabaldon T."/>
        </authorList>
    </citation>
    <scope>NUCLEOTIDE SEQUENCE [LARGE SCALE GENOMIC DNA]</scope>
    <source>
        <strain evidence="3 4">BP57</strain>
    </source>
</reference>
<dbReference type="PANTHER" id="PTHR19303">
    <property type="entry name" value="TRANSPOSON"/>
    <property type="match status" value="1"/>
</dbReference>
<dbReference type="PANTHER" id="PTHR19303:SF74">
    <property type="entry name" value="POGO TRANSPOSABLE ELEMENT WITH KRAB DOMAIN"/>
    <property type="match status" value="1"/>
</dbReference>
<evidence type="ECO:0000313" key="3">
    <source>
        <dbReference type="EMBL" id="KAG5418331.1"/>
    </source>
</evidence>
<proteinExistence type="predicted"/>
<gene>
    <name evidence="3" type="ORF">I9W82_003859</name>
</gene>
<dbReference type="GO" id="GO:0005634">
    <property type="term" value="C:nucleus"/>
    <property type="evidence" value="ECO:0007669"/>
    <property type="project" value="TreeGrafter"/>
</dbReference>
<evidence type="ECO:0000259" key="2">
    <source>
        <dbReference type="Pfam" id="PF03184"/>
    </source>
</evidence>
<dbReference type="RefSeq" id="XP_067547447.1">
    <property type="nucleotide sequence ID" value="XM_067692868.1"/>
</dbReference>